<sequence>MILRLIMQGALAAGLPAQTDVSVVLVPLDWFAMLRGKLIDDKGLLLGLDDELTMVDEAHVWIQEKVKALLEPIKLTPPVKVVCEEKLVELLLHAHDTQTQVLEGLFQETAKLSSELTVAVIHWAGASVYSLLLEALDQEVTPALIRYFQRVSQHAEIVLTLRLSNSALRLFLLNPTWLGVDQYPESGSEPTLAQLYLLERFSHWFHSQRQSEDTLLSYFSVANPIEPKLKNKALRQIATETANSALARLLEWPEEEIAVLTVTLPAKRACSMAQVDWVRRCQATCQASGLSAKPLLQATGLDDQSILDAWKAVGDAVMATSPAADSFRAND</sequence>
<accession>A0A5E7B535</accession>
<dbReference type="EMBL" id="CABVHW010000003">
    <property type="protein sequence ID" value="VVN85850.1"/>
    <property type="molecule type" value="Genomic_DNA"/>
</dbReference>
<organism evidence="1 2">
    <name type="scientific">Pseudomonas fluorescens</name>
    <dbReference type="NCBI Taxonomy" id="294"/>
    <lineage>
        <taxon>Bacteria</taxon>
        <taxon>Pseudomonadati</taxon>
        <taxon>Pseudomonadota</taxon>
        <taxon>Gammaproteobacteria</taxon>
        <taxon>Pseudomonadales</taxon>
        <taxon>Pseudomonadaceae</taxon>
        <taxon>Pseudomonas</taxon>
    </lineage>
</organism>
<protein>
    <submittedName>
        <fullName evidence="1">Uncharacterized protein</fullName>
    </submittedName>
</protein>
<evidence type="ECO:0000313" key="2">
    <source>
        <dbReference type="Proteomes" id="UP000381093"/>
    </source>
</evidence>
<dbReference type="AlphaFoldDB" id="A0A5E7B535"/>
<proteinExistence type="predicted"/>
<dbReference type="Proteomes" id="UP000381093">
    <property type="component" value="Unassembled WGS sequence"/>
</dbReference>
<evidence type="ECO:0000313" key="1">
    <source>
        <dbReference type="EMBL" id="VVN85850.1"/>
    </source>
</evidence>
<gene>
    <name evidence="1" type="ORF">PS710_01488</name>
</gene>
<name>A0A5E7B535_PSEFL</name>
<reference evidence="1 2" key="1">
    <citation type="submission" date="2019-09" db="EMBL/GenBank/DDBJ databases">
        <authorList>
            <person name="Chandra G."/>
            <person name="Truman W A."/>
        </authorList>
    </citation>
    <scope>NUCLEOTIDE SEQUENCE [LARGE SCALE GENOMIC DNA]</scope>
    <source>
        <strain evidence="1">PS710</strain>
    </source>
</reference>